<dbReference type="EMBL" id="PJRT01000032">
    <property type="protein sequence ID" value="PLR20416.1"/>
    <property type="molecule type" value="Genomic_DNA"/>
</dbReference>
<comment type="caution">
    <text evidence="1">The sequence shown here is derived from an EMBL/GenBank/DDBJ whole genome shotgun (WGS) entry which is preliminary data.</text>
</comment>
<evidence type="ECO:0000313" key="2">
    <source>
        <dbReference type="Proteomes" id="UP000234296"/>
    </source>
</evidence>
<evidence type="ECO:0008006" key="3">
    <source>
        <dbReference type="Google" id="ProtNLM"/>
    </source>
</evidence>
<gene>
    <name evidence="1" type="ORF">PZBJ_20415</name>
</gene>
<name>A0ABX4SMW0_9GAMM</name>
<reference evidence="2" key="1">
    <citation type="submission" date="2017-12" db="EMBL/GenBank/DDBJ databases">
        <title>The genome sequence of Pantoea sp. 596.</title>
        <authorList>
            <person name="Gao J."/>
            <person name="Mao X."/>
            <person name="Sun J."/>
        </authorList>
    </citation>
    <scope>NUCLEOTIDE SEQUENCE [LARGE SCALE GENOMIC DNA]</scope>
    <source>
        <strain evidence="2">596</strain>
    </source>
</reference>
<protein>
    <recommendedName>
        <fullName evidence="3">DUF3383 domain-containing protein</fullName>
    </recommendedName>
</protein>
<dbReference type="InterPro" id="IPR021808">
    <property type="entry name" value="DUF3383"/>
</dbReference>
<dbReference type="Proteomes" id="UP000234296">
    <property type="component" value="Unassembled WGS sequence"/>
</dbReference>
<evidence type="ECO:0000313" key="1">
    <source>
        <dbReference type="EMBL" id="PLR20416.1"/>
    </source>
</evidence>
<dbReference type="RefSeq" id="WP_101764014.1">
    <property type="nucleotide sequence ID" value="NZ_PJRT01000032.1"/>
</dbReference>
<dbReference type="Pfam" id="PF11863">
    <property type="entry name" value="DUF3383"/>
    <property type="match status" value="1"/>
</dbReference>
<keyword evidence="2" id="KW-1185">Reference proteome</keyword>
<sequence length="492" mass="51996">MAIPLTKDVQINPGVLAAGGNAVDLNGLILTQSTYAPVGNVVSFSTKEDVAKYFGSSSDEYSMAAIYFTGYDNSTKKPGNLLFGQYNTAPVSAWLRSASMASVTLDELKLMSGVMTITVDGTLKTSTNIDLSGATSFAAAADLIESAIGNSVVVAYDTTQKAFTIASDTTGSGSSISYAGGEIATKLKLTAAAGAVISQGADAQNPTDFFIALLDKSQDWAIFTTSFDATEAQHLAFSSWVSAQNFRFGYVAHTTAGDALVAGSTETLSYKIITVNDYGSVVPAFATNVQAASLLGYAAALDFDRQEGRVPAKFRSVTGLPASVTSSSDYDALIANGYNFYGSYAANNYSTNYWADGTITGDFKWFDSFCFQIWLNANLMQDAIITLQSNRSIPYNARGKAIIEAGFADTINQGVLFGGIRTGVSLSSAQQSEIMNAVGTDISASLLAKGWYLYIADPTAAQRADRTSPRMTLWYCDGGAVQKITLASIEVQ</sequence>
<organism evidence="1 2">
    <name type="scientific">Pantoea endophytica</name>
    <dbReference type="NCBI Taxonomy" id="92488"/>
    <lineage>
        <taxon>Bacteria</taxon>
        <taxon>Pseudomonadati</taxon>
        <taxon>Pseudomonadota</taxon>
        <taxon>Gammaproteobacteria</taxon>
        <taxon>Enterobacterales</taxon>
        <taxon>Erwiniaceae</taxon>
        <taxon>Pantoea</taxon>
    </lineage>
</organism>
<proteinExistence type="predicted"/>
<accession>A0ABX4SMW0</accession>